<evidence type="ECO:0000256" key="1">
    <source>
        <dbReference type="SAM" id="MobiDB-lite"/>
    </source>
</evidence>
<feature type="compositionally biased region" description="Basic and acidic residues" evidence="1">
    <location>
        <begin position="47"/>
        <end position="60"/>
    </location>
</feature>
<dbReference type="OrthoDB" id="778084at2759"/>
<organism evidence="2 3">
    <name type="scientific">Asparagus officinalis</name>
    <name type="common">Garden asparagus</name>
    <dbReference type="NCBI Taxonomy" id="4686"/>
    <lineage>
        <taxon>Eukaryota</taxon>
        <taxon>Viridiplantae</taxon>
        <taxon>Streptophyta</taxon>
        <taxon>Embryophyta</taxon>
        <taxon>Tracheophyta</taxon>
        <taxon>Spermatophyta</taxon>
        <taxon>Magnoliopsida</taxon>
        <taxon>Liliopsida</taxon>
        <taxon>Asparagales</taxon>
        <taxon>Asparagaceae</taxon>
        <taxon>Asparagoideae</taxon>
        <taxon>Asparagus</taxon>
    </lineage>
</organism>
<protein>
    <submittedName>
        <fullName evidence="2">Uncharacterized protein</fullName>
    </submittedName>
</protein>
<feature type="compositionally biased region" description="Basic and acidic residues" evidence="1">
    <location>
        <begin position="72"/>
        <end position="84"/>
    </location>
</feature>
<feature type="region of interest" description="Disordered" evidence="1">
    <location>
        <begin position="1"/>
        <end position="138"/>
    </location>
</feature>
<feature type="compositionally biased region" description="Basic and acidic residues" evidence="1">
    <location>
        <begin position="94"/>
        <end position="106"/>
    </location>
</feature>
<feature type="compositionally biased region" description="Basic and acidic residues" evidence="1">
    <location>
        <begin position="13"/>
        <end position="34"/>
    </location>
</feature>
<dbReference type="PANTHER" id="PTHR34660:SF7">
    <property type="entry name" value="DNA LIGASE-LIKE PROTEIN"/>
    <property type="match status" value="1"/>
</dbReference>
<dbReference type="OMA" id="KFGSERC"/>
<reference evidence="3" key="1">
    <citation type="journal article" date="2017" name="Nat. Commun.">
        <title>The asparagus genome sheds light on the origin and evolution of a young Y chromosome.</title>
        <authorList>
            <person name="Harkess A."/>
            <person name="Zhou J."/>
            <person name="Xu C."/>
            <person name="Bowers J.E."/>
            <person name="Van der Hulst R."/>
            <person name="Ayyampalayam S."/>
            <person name="Mercati F."/>
            <person name="Riccardi P."/>
            <person name="McKain M.R."/>
            <person name="Kakrana A."/>
            <person name="Tang H."/>
            <person name="Ray J."/>
            <person name="Groenendijk J."/>
            <person name="Arikit S."/>
            <person name="Mathioni S.M."/>
            <person name="Nakano M."/>
            <person name="Shan H."/>
            <person name="Telgmann-Rauber A."/>
            <person name="Kanno A."/>
            <person name="Yue Z."/>
            <person name="Chen H."/>
            <person name="Li W."/>
            <person name="Chen Y."/>
            <person name="Xu X."/>
            <person name="Zhang Y."/>
            <person name="Luo S."/>
            <person name="Chen H."/>
            <person name="Gao J."/>
            <person name="Mao Z."/>
            <person name="Pires J.C."/>
            <person name="Luo M."/>
            <person name="Kudrna D."/>
            <person name="Wing R.A."/>
            <person name="Meyers B.C."/>
            <person name="Yi K."/>
            <person name="Kong H."/>
            <person name="Lavrijsen P."/>
            <person name="Sunseri F."/>
            <person name="Falavigna A."/>
            <person name="Ye Y."/>
            <person name="Leebens-Mack J.H."/>
            <person name="Chen G."/>
        </authorList>
    </citation>
    <scope>NUCLEOTIDE SEQUENCE [LARGE SCALE GENOMIC DNA]</scope>
    <source>
        <strain evidence="3">cv. DH0086</strain>
    </source>
</reference>
<dbReference type="Gramene" id="ONK72618">
    <property type="protein sequence ID" value="ONK72618"/>
    <property type="gene ID" value="A4U43_C04F21280"/>
</dbReference>
<gene>
    <name evidence="2" type="ORF">A4U43_C04F21280</name>
</gene>
<evidence type="ECO:0000313" key="3">
    <source>
        <dbReference type="Proteomes" id="UP000243459"/>
    </source>
</evidence>
<dbReference type="EMBL" id="CM007384">
    <property type="protein sequence ID" value="ONK72618.1"/>
    <property type="molecule type" value="Genomic_DNA"/>
</dbReference>
<accession>A0A5P1F2P4</accession>
<feature type="compositionally biased region" description="Basic residues" evidence="1">
    <location>
        <begin position="35"/>
        <end position="46"/>
    </location>
</feature>
<sequence>MSRCFPYTPPNYQREEEKSLAKPIKKELETTKEKRKEKRSKKKERKEKRDKSKDKNETSKHKEHGHKKRKHEERNKQEIQDGHKLVTSTNSTEQLEKSGLTEEHGVSCHPTQEPCESSESTQNSSKKRKVEATNIVNGDSHRNAILRFKFSFQKHKDPKPTPAIEEPCIPCRTTSKDAAATPANEEPCFSGWATEAPLGLEIFKVAPSNHNLVGNAQAESCAMIKSNKATEAPKELELVDHSHRPASSSSKSSKRAQKLERRFRDLLGNWKPAPFLLDAEAGTEDQGWLFANPRQHQANSDAQSCGLSRTSEALSHSFQPRACYLPELETYQLPYAVPF</sequence>
<name>A0A5P1F2P4_ASPOF</name>
<feature type="compositionally biased region" description="Polar residues" evidence="1">
    <location>
        <begin position="114"/>
        <end position="124"/>
    </location>
</feature>
<dbReference type="Proteomes" id="UP000243459">
    <property type="component" value="Chromosome 4"/>
</dbReference>
<dbReference type="AlphaFoldDB" id="A0A5P1F2P4"/>
<dbReference type="PANTHER" id="PTHR34660">
    <property type="entry name" value="MYB-LIKE PROTEIN X"/>
    <property type="match status" value="1"/>
</dbReference>
<feature type="region of interest" description="Disordered" evidence="1">
    <location>
        <begin position="238"/>
        <end position="257"/>
    </location>
</feature>
<evidence type="ECO:0000313" key="2">
    <source>
        <dbReference type="EMBL" id="ONK72618.1"/>
    </source>
</evidence>
<proteinExistence type="predicted"/>
<feature type="compositionally biased region" description="Basic residues" evidence="1">
    <location>
        <begin position="61"/>
        <end position="71"/>
    </location>
</feature>
<keyword evidence="3" id="KW-1185">Reference proteome</keyword>